<evidence type="ECO:0000259" key="13">
    <source>
        <dbReference type="PROSITE" id="PS50141"/>
    </source>
</evidence>
<accession>A0A8J6EU75</accession>
<keyword evidence="15" id="KW-1185">Reference proteome</keyword>
<dbReference type="GO" id="GO:0046872">
    <property type="term" value="F:metal ion binding"/>
    <property type="evidence" value="ECO:0007669"/>
    <property type="project" value="UniProtKB-KW"/>
</dbReference>
<keyword evidence="3" id="KW-0378">Hydrolase</keyword>
<keyword evidence="1" id="KW-0819">tRNA processing</keyword>
<dbReference type="EC" id="3.5.4.34" evidence="8"/>
<feature type="compositionally biased region" description="Acidic residues" evidence="12">
    <location>
        <begin position="205"/>
        <end position="215"/>
    </location>
</feature>
<comment type="cofactor">
    <cofactor evidence="5">
        <name>1D-myo-inositol hexakisphosphate</name>
        <dbReference type="ChEBI" id="CHEBI:58130"/>
    </cofactor>
</comment>
<proteinExistence type="inferred from homology"/>
<dbReference type="AlphaFoldDB" id="A0A8J6EU75"/>
<evidence type="ECO:0000256" key="6">
    <source>
        <dbReference type="ARBA" id="ARBA00037784"/>
    </source>
</evidence>
<evidence type="ECO:0000256" key="7">
    <source>
        <dbReference type="ARBA" id="ARBA00038326"/>
    </source>
</evidence>
<dbReference type="PROSITE" id="PS50141">
    <property type="entry name" value="A_DEAMIN_EDITASE"/>
    <property type="match status" value="1"/>
</dbReference>
<dbReference type="PANTHER" id="PTHR46516:SF1">
    <property type="entry name" value="TRNA-SPECIFIC ADENOSINE DEAMINASE 1"/>
    <property type="match status" value="1"/>
</dbReference>
<feature type="domain" description="A to I editase" evidence="13">
    <location>
        <begin position="57"/>
        <end position="461"/>
    </location>
</feature>
<dbReference type="Proteomes" id="UP000770717">
    <property type="component" value="Unassembled WGS sequence"/>
</dbReference>
<protein>
    <recommendedName>
        <fullName evidence="9">tRNA-specific adenosine deaminase 1</fullName>
        <ecNumber evidence="8">3.5.4.34</ecNumber>
    </recommendedName>
    <alternativeName>
        <fullName evidence="10">tRNA-specific adenosine-37 deaminase</fullName>
    </alternativeName>
</protein>
<dbReference type="GO" id="GO:0008033">
    <property type="term" value="P:tRNA processing"/>
    <property type="evidence" value="ECO:0007669"/>
    <property type="project" value="UniProtKB-KW"/>
</dbReference>
<dbReference type="SMART" id="SM00552">
    <property type="entry name" value="ADEAMc"/>
    <property type="match status" value="1"/>
</dbReference>
<evidence type="ECO:0000256" key="9">
    <source>
        <dbReference type="ARBA" id="ARBA00040502"/>
    </source>
</evidence>
<comment type="catalytic activity">
    <reaction evidence="11">
        <text>adenosine(37) in tRNA(Ala) + H2O + H(+) = inosine(37) in tRNA(Ala) + NH4(+)</text>
        <dbReference type="Rhea" id="RHEA:50968"/>
        <dbReference type="Rhea" id="RHEA-COMP:12855"/>
        <dbReference type="Rhea" id="RHEA-COMP:12856"/>
        <dbReference type="ChEBI" id="CHEBI:15377"/>
        <dbReference type="ChEBI" id="CHEBI:15378"/>
        <dbReference type="ChEBI" id="CHEBI:28938"/>
        <dbReference type="ChEBI" id="CHEBI:74411"/>
        <dbReference type="ChEBI" id="CHEBI:82852"/>
        <dbReference type="EC" id="3.5.4.34"/>
    </reaction>
</comment>
<evidence type="ECO:0000256" key="12">
    <source>
        <dbReference type="SAM" id="MobiDB-lite"/>
    </source>
</evidence>
<evidence type="ECO:0000256" key="8">
    <source>
        <dbReference type="ARBA" id="ARBA00038940"/>
    </source>
</evidence>
<dbReference type="PANTHER" id="PTHR46516">
    <property type="entry name" value="TRNA-SPECIFIC ADENOSINE DEAMINASE 1"/>
    <property type="match status" value="1"/>
</dbReference>
<evidence type="ECO:0000256" key="10">
    <source>
        <dbReference type="ARBA" id="ARBA00041760"/>
    </source>
</evidence>
<organism evidence="14 15">
    <name type="scientific">Eleutherodactylus coqui</name>
    <name type="common">Puerto Rican coqui</name>
    <dbReference type="NCBI Taxonomy" id="57060"/>
    <lineage>
        <taxon>Eukaryota</taxon>
        <taxon>Metazoa</taxon>
        <taxon>Chordata</taxon>
        <taxon>Craniata</taxon>
        <taxon>Vertebrata</taxon>
        <taxon>Euteleostomi</taxon>
        <taxon>Amphibia</taxon>
        <taxon>Batrachia</taxon>
        <taxon>Anura</taxon>
        <taxon>Neobatrachia</taxon>
        <taxon>Hyloidea</taxon>
        <taxon>Eleutherodactylidae</taxon>
        <taxon>Eleutherodactylinae</taxon>
        <taxon>Eleutherodactylus</taxon>
        <taxon>Eleutherodactylus</taxon>
    </lineage>
</organism>
<keyword evidence="2" id="KW-0479">Metal-binding</keyword>
<dbReference type="GO" id="GO:0003723">
    <property type="term" value="F:RNA binding"/>
    <property type="evidence" value="ECO:0007669"/>
    <property type="project" value="InterPro"/>
</dbReference>
<evidence type="ECO:0000256" key="3">
    <source>
        <dbReference type="ARBA" id="ARBA00022801"/>
    </source>
</evidence>
<reference evidence="14" key="1">
    <citation type="thesis" date="2020" institute="ProQuest LLC" country="789 East Eisenhower Parkway, Ann Arbor, MI, USA">
        <title>Comparative Genomics and Chromosome Evolution.</title>
        <authorList>
            <person name="Mudd A.B."/>
        </authorList>
    </citation>
    <scope>NUCLEOTIDE SEQUENCE</scope>
    <source>
        <strain evidence="14">HN-11 Male</strain>
        <tissue evidence="14">Kidney and liver</tissue>
    </source>
</reference>
<dbReference type="Pfam" id="PF02137">
    <property type="entry name" value="A_deamin"/>
    <property type="match status" value="1"/>
</dbReference>
<evidence type="ECO:0000256" key="11">
    <source>
        <dbReference type="ARBA" id="ARBA00047635"/>
    </source>
</evidence>
<evidence type="ECO:0000313" key="14">
    <source>
        <dbReference type="EMBL" id="KAG9475035.1"/>
    </source>
</evidence>
<dbReference type="GO" id="GO:0043829">
    <property type="term" value="F:tRNA-specific adenosine-37 deaminase activity"/>
    <property type="evidence" value="ECO:0007669"/>
    <property type="project" value="UniProtKB-EC"/>
</dbReference>
<comment type="function">
    <text evidence="6">Specifically deaminates adenosine-37 to inosine in tRNA-Ala.</text>
</comment>
<feature type="region of interest" description="Disordered" evidence="12">
    <location>
        <begin position="186"/>
        <end position="215"/>
    </location>
</feature>
<dbReference type="EMBL" id="WNTK01000012">
    <property type="protein sequence ID" value="KAG9475035.1"/>
    <property type="molecule type" value="Genomic_DNA"/>
</dbReference>
<comment type="similarity">
    <text evidence="7">Belongs to the ADAT1 family.</text>
</comment>
<evidence type="ECO:0000256" key="2">
    <source>
        <dbReference type="ARBA" id="ARBA00022723"/>
    </source>
</evidence>
<dbReference type="OrthoDB" id="10268011at2759"/>
<evidence type="ECO:0000256" key="4">
    <source>
        <dbReference type="ARBA" id="ARBA00022833"/>
    </source>
</evidence>
<sequence length="462" mass="51639">MAGSDMADEIAALCYGHYLTKLPKQGQPDTSKEWTLMAAVIQVESRAGKTDVRKVVAMGTGTKCIAESKLRKTGDVLQDSHAEIIARRSFQRYLLHQLSFALSRSQDCVLIPGRDTNKWTLKPGVSFVFFTSHTPCGDASIIPMLPLEDQLCPTPAAPPEASPLFCSPVASANKRKQATCDSFTVNKRLKGNGSDQEDARQAEPEEKEESTDDTLEPVDVFRTGAKCVPGEPQDRHNPGVDYHTVGVLRVKPGRGDRTISMSCSDKMARWNVLGCQGALLMHFLQQPIYLSSIVVGKCPFSLQSMERALYSRCQNVWCLPDGFQVHKPQILQSQLLFQHGRDALRDVDGARKLVPCGAAISWCAVPHQPLDVTANGYRQGTTKKAIGTPQSRSRICKVELFHVFRHLLENLSKEQMPESLRELKTYCDHKEAALSYQEAWRRLREQVFTSWIRTSRDFLNFS</sequence>
<evidence type="ECO:0000256" key="5">
    <source>
        <dbReference type="ARBA" id="ARBA00037026"/>
    </source>
</evidence>
<keyword evidence="4" id="KW-0862">Zinc</keyword>
<evidence type="ECO:0000256" key="1">
    <source>
        <dbReference type="ARBA" id="ARBA00022694"/>
    </source>
</evidence>
<comment type="caution">
    <text evidence="14">The sequence shown here is derived from an EMBL/GenBank/DDBJ whole genome shotgun (WGS) entry which is preliminary data.</text>
</comment>
<name>A0A8J6EU75_ELECQ</name>
<dbReference type="InterPro" id="IPR002466">
    <property type="entry name" value="A_deamin"/>
</dbReference>
<evidence type="ECO:0000313" key="15">
    <source>
        <dbReference type="Proteomes" id="UP000770717"/>
    </source>
</evidence>
<gene>
    <name evidence="14" type="ORF">GDO78_003475</name>
</gene>